<dbReference type="FunFam" id="4.10.1110.10:FF:000001">
    <property type="entry name" value="Zinc finger AN1-type containing 6"/>
    <property type="match status" value="1"/>
</dbReference>
<dbReference type="Gene3D" id="4.10.1110.10">
    <property type="entry name" value="AN1-like Zinc finger"/>
    <property type="match status" value="1"/>
</dbReference>
<dbReference type="SUPFAM" id="SSF118310">
    <property type="entry name" value="AN1-like Zinc finger"/>
    <property type="match status" value="1"/>
</dbReference>
<dbReference type="Gene3D" id="1.20.5.4770">
    <property type="match status" value="1"/>
</dbReference>
<keyword evidence="3 5" id="KW-0863">Zinc-finger</keyword>
<comment type="function">
    <text evidence="1">May be involved in environmental stress response.</text>
</comment>
<dbReference type="PROSITE" id="PS51039">
    <property type="entry name" value="ZF_AN1"/>
    <property type="match status" value="1"/>
</dbReference>
<evidence type="ECO:0000313" key="9">
    <source>
        <dbReference type="RefSeq" id="XP_027192804.1"/>
    </source>
</evidence>
<reference evidence="9" key="2">
    <citation type="submission" date="2025-08" db="UniProtKB">
        <authorList>
            <consortium name="RefSeq"/>
        </authorList>
    </citation>
    <scope>IDENTIFICATION</scope>
    <source>
        <tissue evidence="9">Etiolated seedlings</tissue>
    </source>
</reference>
<evidence type="ECO:0000256" key="2">
    <source>
        <dbReference type="ARBA" id="ARBA00022723"/>
    </source>
</evidence>
<evidence type="ECO:0000259" key="6">
    <source>
        <dbReference type="PROSITE" id="PS51036"/>
    </source>
</evidence>
<organism evidence="8 9">
    <name type="scientific">Cicer arietinum</name>
    <name type="common">Chickpea</name>
    <name type="synonym">Garbanzo</name>
    <dbReference type="NCBI Taxonomy" id="3827"/>
    <lineage>
        <taxon>Eukaryota</taxon>
        <taxon>Viridiplantae</taxon>
        <taxon>Streptophyta</taxon>
        <taxon>Embryophyta</taxon>
        <taxon>Tracheophyta</taxon>
        <taxon>Spermatophyta</taxon>
        <taxon>Magnoliopsida</taxon>
        <taxon>eudicotyledons</taxon>
        <taxon>Gunneridae</taxon>
        <taxon>Pentapetalae</taxon>
        <taxon>rosids</taxon>
        <taxon>fabids</taxon>
        <taxon>Fabales</taxon>
        <taxon>Fabaceae</taxon>
        <taxon>Papilionoideae</taxon>
        <taxon>50 kb inversion clade</taxon>
        <taxon>NPAAA clade</taxon>
        <taxon>Hologalegina</taxon>
        <taxon>IRL clade</taxon>
        <taxon>Cicereae</taxon>
        <taxon>Cicer</taxon>
    </lineage>
</organism>
<feature type="domain" description="A20-type" evidence="6">
    <location>
        <begin position="53"/>
        <end position="87"/>
    </location>
</feature>
<protein>
    <submittedName>
        <fullName evidence="9">Zinc finger A20 and AN1 domain-containing stress-associated protein 5-like</fullName>
    </submittedName>
</protein>
<sequence length="197" mass="21909">MAYNIEEDPANIKEALSSLDADLWQEAINDEMDSLESNKTWHLVDLPPGCKLIVHLTRCRNGCGFYGSAENKNFCSKCYKDCIEENTNTSEMEGPVLGSSSPSQKQSISESSVTDLCAAIDSITLTDTTTIKKKNRCNSCNKKVGILGFECRCGDLFCGRHRYPETHSCNVDWKNIGRQILAKQNPKCVGDKLDSRI</sequence>
<dbReference type="Pfam" id="PF01428">
    <property type="entry name" value="zf-AN1"/>
    <property type="match status" value="1"/>
</dbReference>
<dbReference type="RefSeq" id="XP_027192804.1">
    <property type="nucleotide sequence ID" value="XM_027337003.1"/>
</dbReference>
<evidence type="ECO:0000256" key="1">
    <source>
        <dbReference type="ARBA" id="ARBA00003732"/>
    </source>
</evidence>
<name>A0A3Q7XGU8_CICAR</name>
<dbReference type="InterPro" id="IPR002653">
    <property type="entry name" value="Znf_A20"/>
</dbReference>
<evidence type="ECO:0000256" key="3">
    <source>
        <dbReference type="ARBA" id="ARBA00022771"/>
    </source>
</evidence>
<proteinExistence type="predicted"/>
<dbReference type="Proteomes" id="UP000087171">
    <property type="component" value="Chromosome Ca1"/>
</dbReference>
<dbReference type="PANTHER" id="PTHR10634">
    <property type="entry name" value="AN1-TYPE ZINC FINGER PROTEIN"/>
    <property type="match status" value="1"/>
</dbReference>
<keyword evidence="4" id="KW-0862">Zinc</keyword>
<evidence type="ECO:0000259" key="7">
    <source>
        <dbReference type="PROSITE" id="PS51039"/>
    </source>
</evidence>
<evidence type="ECO:0000313" key="8">
    <source>
        <dbReference type="Proteomes" id="UP000087171"/>
    </source>
</evidence>
<dbReference type="AlphaFoldDB" id="A0A3Q7XGU8"/>
<dbReference type="SMART" id="SM00154">
    <property type="entry name" value="ZnF_AN1"/>
    <property type="match status" value="1"/>
</dbReference>
<dbReference type="GO" id="GO:0003677">
    <property type="term" value="F:DNA binding"/>
    <property type="evidence" value="ECO:0007669"/>
    <property type="project" value="InterPro"/>
</dbReference>
<accession>A0A3Q7XGU8</accession>
<dbReference type="GO" id="GO:0008270">
    <property type="term" value="F:zinc ion binding"/>
    <property type="evidence" value="ECO:0007669"/>
    <property type="project" value="UniProtKB-KW"/>
</dbReference>
<feature type="domain" description="AN1-type" evidence="7">
    <location>
        <begin position="131"/>
        <end position="177"/>
    </location>
</feature>
<dbReference type="InterPro" id="IPR035896">
    <property type="entry name" value="AN1-like_Znf"/>
</dbReference>
<dbReference type="InterPro" id="IPR000058">
    <property type="entry name" value="Znf_AN1"/>
</dbReference>
<keyword evidence="8" id="KW-1185">Reference proteome</keyword>
<dbReference type="Pfam" id="PF01754">
    <property type="entry name" value="zf-A20"/>
    <property type="match status" value="1"/>
</dbReference>
<dbReference type="InterPro" id="IPR050652">
    <property type="entry name" value="AN1_A20_ZnFinger"/>
</dbReference>
<dbReference type="SUPFAM" id="SSF57716">
    <property type="entry name" value="Glucocorticoid receptor-like (DNA-binding domain)"/>
    <property type="match status" value="1"/>
</dbReference>
<gene>
    <name evidence="9" type="primary">LOC105851196</name>
</gene>
<evidence type="ECO:0000256" key="4">
    <source>
        <dbReference type="ARBA" id="ARBA00022833"/>
    </source>
</evidence>
<dbReference type="OrthoDB" id="428577at2759"/>
<dbReference type="PROSITE" id="PS51036">
    <property type="entry name" value="ZF_A20"/>
    <property type="match status" value="1"/>
</dbReference>
<keyword evidence="2" id="KW-0479">Metal-binding</keyword>
<evidence type="ECO:0000256" key="5">
    <source>
        <dbReference type="PROSITE-ProRule" id="PRU00449"/>
    </source>
</evidence>
<reference evidence="8" key="1">
    <citation type="journal article" date="2013" name="Nat. Biotechnol.">
        <title>Draft genome sequence of chickpea (Cicer arietinum) provides a resource for trait improvement.</title>
        <authorList>
            <person name="Varshney R.K."/>
            <person name="Song C."/>
            <person name="Saxena R.K."/>
            <person name="Azam S."/>
            <person name="Yu S."/>
            <person name="Sharpe A.G."/>
            <person name="Cannon S."/>
            <person name="Baek J."/>
            <person name="Rosen B.D."/>
            <person name="Tar'an B."/>
            <person name="Millan T."/>
            <person name="Zhang X."/>
            <person name="Ramsay L.D."/>
            <person name="Iwata A."/>
            <person name="Wang Y."/>
            <person name="Nelson W."/>
            <person name="Farmer A.D."/>
            <person name="Gaur P.M."/>
            <person name="Soderlund C."/>
            <person name="Penmetsa R.V."/>
            <person name="Xu C."/>
            <person name="Bharti A.K."/>
            <person name="He W."/>
            <person name="Winter P."/>
            <person name="Zhao S."/>
            <person name="Hane J.K."/>
            <person name="Carrasquilla-Garcia N."/>
            <person name="Condie J.A."/>
            <person name="Upadhyaya H.D."/>
            <person name="Luo M.C."/>
            <person name="Thudi M."/>
            <person name="Gowda C.L."/>
            <person name="Singh N.P."/>
            <person name="Lichtenzveig J."/>
            <person name="Gali K.K."/>
            <person name="Rubio J."/>
            <person name="Nadarajan N."/>
            <person name="Dolezel J."/>
            <person name="Bansal K.C."/>
            <person name="Xu X."/>
            <person name="Edwards D."/>
            <person name="Zhang G."/>
            <person name="Kahl G."/>
            <person name="Gil J."/>
            <person name="Singh K.B."/>
            <person name="Datta S.K."/>
            <person name="Jackson S.A."/>
            <person name="Wang J."/>
            <person name="Cook D.R."/>
        </authorList>
    </citation>
    <scope>NUCLEOTIDE SEQUENCE [LARGE SCALE GENOMIC DNA]</scope>
    <source>
        <strain evidence="8">cv. CDC Frontier</strain>
    </source>
</reference>
<dbReference type="PANTHER" id="PTHR10634:SF124">
    <property type="entry name" value="ZINC FINGER A20 AND AN1 DOMAIN-CONTAINING STRESS-ASSOCIATED PROTEIN 8-RELATED"/>
    <property type="match status" value="1"/>
</dbReference>
<dbReference type="SMART" id="SM00259">
    <property type="entry name" value="ZnF_A20"/>
    <property type="match status" value="1"/>
</dbReference>